<dbReference type="GO" id="GO:0043424">
    <property type="term" value="F:protein histidine kinase binding"/>
    <property type="evidence" value="ECO:0007669"/>
    <property type="project" value="InterPro"/>
</dbReference>
<dbReference type="Proteomes" id="UP000438699">
    <property type="component" value="Unassembled WGS sequence"/>
</dbReference>
<dbReference type="InterPro" id="IPR036641">
    <property type="entry name" value="HPT_dom_sf"/>
</dbReference>
<organism evidence="3 4">
    <name type="scientific">Pseudodesulfovibrio senegalensis</name>
    <dbReference type="NCBI Taxonomy" id="1721087"/>
    <lineage>
        <taxon>Bacteria</taxon>
        <taxon>Pseudomonadati</taxon>
        <taxon>Thermodesulfobacteriota</taxon>
        <taxon>Desulfovibrionia</taxon>
        <taxon>Desulfovibrionales</taxon>
        <taxon>Desulfovibrionaceae</taxon>
    </lineage>
</organism>
<dbReference type="Pfam" id="PF01627">
    <property type="entry name" value="Hpt"/>
    <property type="match status" value="1"/>
</dbReference>
<feature type="modified residue" description="Phosphohistidine" evidence="1">
    <location>
        <position position="57"/>
    </location>
</feature>
<dbReference type="PROSITE" id="PS50894">
    <property type="entry name" value="HPT"/>
    <property type="match status" value="1"/>
</dbReference>
<dbReference type="GO" id="GO:0005737">
    <property type="term" value="C:cytoplasm"/>
    <property type="evidence" value="ECO:0007669"/>
    <property type="project" value="TreeGrafter"/>
</dbReference>
<accession>A0A6N6N3E6</accession>
<gene>
    <name evidence="3" type="ORF">F8A88_12255</name>
</gene>
<dbReference type="GO" id="GO:0000160">
    <property type="term" value="P:phosphorelay signal transduction system"/>
    <property type="evidence" value="ECO:0007669"/>
    <property type="project" value="InterPro"/>
</dbReference>
<feature type="domain" description="HPt" evidence="2">
    <location>
        <begin position="18"/>
        <end position="114"/>
    </location>
</feature>
<comment type="caution">
    <text evidence="3">The sequence shown here is derived from an EMBL/GenBank/DDBJ whole genome shotgun (WGS) entry which is preliminary data.</text>
</comment>
<dbReference type="EMBL" id="WAIE01000005">
    <property type="protein sequence ID" value="KAB1441198.1"/>
    <property type="molecule type" value="Genomic_DNA"/>
</dbReference>
<sequence length="114" mass="12916">MLEKEIIDPQFLESMADKRAFLKKMFAVFVSQEPKRVQEIHDALENGDVAKLRHLAHSLKGGAATMGAERVRQCCLLLENATQANDMSAAMGHFKTLETEMDQAYTFMFNFMAE</sequence>
<evidence type="ECO:0000259" key="2">
    <source>
        <dbReference type="PROSITE" id="PS50894"/>
    </source>
</evidence>
<dbReference type="InterPro" id="IPR045871">
    <property type="entry name" value="AHP1-5/YPD1"/>
</dbReference>
<dbReference type="GO" id="GO:0009927">
    <property type="term" value="F:histidine phosphotransfer kinase activity"/>
    <property type="evidence" value="ECO:0007669"/>
    <property type="project" value="InterPro"/>
</dbReference>
<dbReference type="PANTHER" id="PTHR28242">
    <property type="entry name" value="PHOSPHORELAY INTERMEDIATE PROTEIN YPD1"/>
    <property type="match status" value="1"/>
</dbReference>
<protein>
    <submittedName>
        <fullName evidence="3">Hpt domain-containing protein</fullName>
    </submittedName>
</protein>
<name>A0A6N6N3E6_9BACT</name>
<dbReference type="SMART" id="SM00073">
    <property type="entry name" value="HPT"/>
    <property type="match status" value="1"/>
</dbReference>
<dbReference type="CDD" id="cd00088">
    <property type="entry name" value="HPT"/>
    <property type="match status" value="1"/>
</dbReference>
<dbReference type="OrthoDB" id="214330at2"/>
<dbReference type="Gene3D" id="1.20.120.160">
    <property type="entry name" value="HPT domain"/>
    <property type="match status" value="1"/>
</dbReference>
<proteinExistence type="predicted"/>
<evidence type="ECO:0000256" key="1">
    <source>
        <dbReference type="PROSITE-ProRule" id="PRU00110"/>
    </source>
</evidence>
<keyword evidence="1" id="KW-0597">Phosphoprotein</keyword>
<dbReference type="SUPFAM" id="SSF47226">
    <property type="entry name" value="Histidine-containing phosphotransfer domain, HPT domain"/>
    <property type="match status" value="1"/>
</dbReference>
<keyword evidence="4" id="KW-1185">Reference proteome</keyword>
<dbReference type="PANTHER" id="PTHR28242:SF52">
    <property type="entry name" value="PHOSPHORELAY INTERMEDIATE PROTEIN YPD1"/>
    <property type="match status" value="1"/>
</dbReference>
<dbReference type="AlphaFoldDB" id="A0A6N6N3E6"/>
<evidence type="ECO:0000313" key="3">
    <source>
        <dbReference type="EMBL" id="KAB1441198.1"/>
    </source>
</evidence>
<dbReference type="InterPro" id="IPR008207">
    <property type="entry name" value="Sig_transdc_His_kin_Hpt_dom"/>
</dbReference>
<dbReference type="RefSeq" id="WP_151151453.1">
    <property type="nucleotide sequence ID" value="NZ_WAIE01000005.1"/>
</dbReference>
<evidence type="ECO:0000313" key="4">
    <source>
        <dbReference type="Proteomes" id="UP000438699"/>
    </source>
</evidence>
<reference evidence="3 4" key="1">
    <citation type="journal article" date="2017" name="Int. J. Syst. Evol. Microbiol.">
        <title>Desulfovibrio senegalensis sp. nov., a mesophilic sulfate reducer isolated from marine sediment.</title>
        <authorList>
            <person name="Thioye A."/>
            <person name="Gam Z.B.A."/>
            <person name="Mbengue M."/>
            <person name="Cayol J.L."/>
            <person name="Joseph-Bartoli M."/>
            <person name="Toure-Kane C."/>
            <person name="Labat M."/>
        </authorList>
    </citation>
    <scope>NUCLEOTIDE SEQUENCE [LARGE SCALE GENOMIC DNA]</scope>
    <source>
        <strain evidence="3 4">DSM 101509</strain>
    </source>
</reference>